<evidence type="ECO:0000256" key="7">
    <source>
        <dbReference type="RuleBase" id="RU003345"/>
    </source>
</evidence>
<dbReference type="Gene3D" id="3.40.605.10">
    <property type="entry name" value="Aldehyde Dehydrogenase, Chain A, domain 1"/>
    <property type="match status" value="1"/>
</dbReference>
<organism evidence="9">
    <name type="scientific">Variovorax paradoxus</name>
    <dbReference type="NCBI Taxonomy" id="34073"/>
    <lineage>
        <taxon>Bacteria</taxon>
        <taxon>Pseudomonadati</taxon>
        <taxon>Pseudomonadota</taxon>
        <taxon>Betaproteobacteria</taxon>
        <taxon>Burkholderiales</taxon>
        <taxon>Comamonadaceae</taxon>
        <taxon>Variovorax</taxon>
    </lineage>
</organism>
<reference evidence="9" key="1">
    <citation type="submission" date="2019-12" db="EMBL/GenBank/DDBJ databases">
        <authorList>
            <person name="Cremers G."/>
        </authorList>
    </citation>
    <scope>NUCLEOTIDE SEQUENCE</scope>
    <source>
        <strain evidence="9">Vvax</strain>
    </source>
</reference>
<evidence type="ECO:0000256" key="5">
    <source>
        <dbReference type="PIRSR" id="PIRSR036492-1"/>
    </source>
</evidence>
<evidence type="ECO:0000256" key="6">
    <source>
        <dbReference type="PROSITE-ProRule" id="PRU10007"/>
    </source>
</evidence>
<gene>
    <name evidence="9" type="primary">calB</name>
    <name evidence="9" type="ORF">VVAX_01235</name>
</gene>
<dbReference type="PIRSF" id="PIRSF036492">
    <property type="entry name" value="ALDH"/>
    <property type="match status" value="1"/>
</dbReference>
<keyword evidence="3" id="KW-0520">NAD</keyword>
<evidence type="ECO:0000256" key="4">
    <source>
        <dbReference type="PIRNR" id="PIRNR036492"/>
    </source>
</evidence>
<dbReference type="GO" id="GO:0005737">
    <property type="term" value="C:cytoplasm"/>
    <property type="evidence" value="ECO:0007669"/>
    <property type="project" value="TreeGrafter"/>
</dbReference>
<dbReference type="InterPro" id="IPR029510">
    <property type="entry name" value="Ald_DH_CS_GLU"/>
</dbReference>
<dbReference type="PANTHER" id="PTHR43570:SF20">
    <property type="entry name" value="ALDEHYDE DEHYDROGENASE ALDX-RELATED"/>
    <property type="match status" value="1"/>
</dbReference>
<sequence>MTPEAMTQQDMRQGFDALRAANLRAPTPPWPERADRLERLRALMLANRAAIAAAISADFHNRAVQETELAELFPSVEGIDHALRHGRRWMRVKRRSTGLWFKPASSRLMPQPLGVVGIVVPWNYPLYLAVGPMTAALAAGNRVMVKQSEFTPRFAELFAALVRKAFAADEIVVVNGDAEAARAFSALPFDHLLFTGSTAVGHQVMRAASENLTPVTLELGGKSPAIIGPGANFEKAVERILVGKTLNAGQTCIAPDYVLLPEGQQQRFADTARRLFSAMYPGVAGNADYTSIVSPRHFARLQELEAAARQQGAVALPLTDAPPDAATRCYPPVLLTGMNDGMRVMQEEIFGPLLPVLGYADIGEAIAYVNARPRPLALYLFEKDGAIIERVMHDTVAGGVSINETLMHVAQDDLPFGGVGASGMGSYHGEHGFQTFSKMKPIFRQSAFNGVGLFRPPYGKTFARMMKLLLR</sequence>
<evidence type="ECO:0000256" key="2">
    <source>
        <dbReference type="ARBA" id="ARBA00023002"/>
    </source>
</evidence>
<comment type="similarity">
    <text evidence="1 4 7">Belongs to the aldehyde dehydrogenase family.</text>
</comment>
<dbReference type="CDD" id="cd07133">
    <property type="entry name" value="ALDH_CALDH_CalB"/>
    <property type="match status" value="1"/>
</dbReference>
<evidence type="ECO:0000313" key="9">
    <source>
        <dbReference type="EMBL" id="CAA2101409.1"/>
    </source>
</evidence>
<dbReference type="AlphaFoldDB" id="A0A679IRG3"/>
<feature type="active site" evidence="5 6">
    <location>
        <position position="218"/>
    </location>
</feature>
<dbReference type="GO" id="GO:0004029">
    <property type="term" value="F:aldehyde dehydrogenase (NAD+) activity"/>
    <property type="evidence" value="ECO:0007669"/>
    <property type="project" value="TreeGrafter"/>
</dbReference>
<dbReference type="Gene3D" id="3.40.309.10">
    <property type="entry name" value="Aldehyde Dehydrogenase, Chain A, domain 2"/>
    <property type="match status" value="1"/>
</dbReference>
<accession>A0A679IRG3</accession>
<evidence type="ECO:0000256" key="1">
    <source>
        <dbReference type="ARBA" id="ARBA00009986"/>
    </source>
</evidence>
<dbReference type="RefSeq" id="WP_339088937.1">
    <property type="nucleotide sequence ID" value="NZ_LR743507.1"/>
</dbReference>
<evidence type="ECO:0000256" key="3">
    <source>
        <dbReference type="ARBA" id="ARBA00023027"/>
    </source>
</evidence>
<dbReference type="Pfam" id="PF00171">
    <property type="entry name" value="Aldedh"/>
    <property type="match status" value="1"/>
</dbReference>
<name>A0A679IRG3_VARPD</name>
<dbReference type="GO" id="GO:0006081">
    <property type="term" value="P:aldehyde metabolic process"/>
    <property type="evidence" value="ECO:0007669"/>
    <property type="project" value="InterPro"/>
</dbReference>
<proteinExistence type="inferred from homology"/>
<dbReference type="PANTHER" id="PTHR43570">
    <property type="entry name" value="ALDEHYDE DEHYDROGENASE"/>
    <property type="match status" value="1"/>
</dbReference>
<dbReference type="InterPro" id="IPR016161">
    <property type="entry name" value="Ald_DH/histidinol_DH"/>
</dbReference>
<dbReference type="InterPro" id="IPR015590">
    <property type="entry name" value="Aldehyde_DH_dom"/>
</dbReference>
<dbReference type="InterPro" id="IPR016163">
    <property type="entry name" value="Ald_DH_C"/>
</dbReference>
<feature type="domain" description="Aldehyde dehydrogenase" evidence="8">
    <location>
        <begin position="5"/>
        <end position="440"/>
    </location>
</feature>
<dbReference type="PROSITE" id="PS00687">
    <property type="entry name" value="ALDEHYDE_DEHYDR_GLU"/>
    <property type="match status" value="1"/>
</dbReference>
<dbReference type="InterPro" id="IPR016162">
    <property type="entry name" value="Ald_DH_N"/>
</dbReference>
<dbReference type="SUPFAM" id="SSF53720">
    <property type="entry name" value="ALDH-like"/>
    <property type="match status" value="1"/>
</dbReference>
<dbReference type="EMBL" id="LR743507">
    <property type="protein sequence ID" value="CAA2101409.1"/>
    <property type="molecule type" value="Genomic_DNA"/>
</dbReference>
<dbReference type="InterPro" id="IPR012394">
    <property type="entry name" value="Aldehyde_DH_NAD(P)"/>
</dbReference>
<evidence type="ECO:0000259" key="8">
    <source>
        <dbReference type="Pfam" id="PF00171"/>
    </source>
</evidence>
<keyword evidence="2 4" id="KW-0560">Oxidoreductase</keyword>
<feature type="active site" evidence="5">
    <location>
        <position position="252"/>
    </location>
</feature>
<protein>
    <recommendedName>
        <fullName evidence="4">Aldehyde dehydrogenase</fullName>
    </recommendedName>
</protein>